<accession>A0A1H0XQ74</accession>
<keyword evidence="2" id="KW-1185">Reference proteome</keyword>
<sequence length="215" mass="25489">MKIDNQEQLLVNLNKKIIMEPAELTFSGKSTIKDITNVHPELGNPFQYELFQLLMADWKGDKIALVVDSLEMRDYLTQQEDYEYFQGYKQILRREVHIKSEIHVISIPPSEAKRLKKKWKQFVNQFVLINYDSHLFMTIDQRLFRRTKNLLPYFVLAQAEERNDSNGSWAGDRIGIEPIGTPTFDNQDYFEIFRMIGDKSAIRLEKEDFERRYGL</sequence>
<evidence type="ECO:0000313" key="2">
    <source>
        <dbReference type="Proteomes" id="UP000199481"/>
    </source>
</evidence>
<dbReference type="AlphaFoldDB" id="A0A1H0XQ74"/>
<evidence type="ECO:0000313" key="1">
    <source>
        <dbReference type="EMBL" id="SDQ05040.1"/>
    </source>
</evidence>
<dbReference type="EMBL" id="FNJW01000008">
    <property type="protein sequence ID" value="SDQ05040.1"/>
    <property type="molecule type" value="Genomic_DNA"/>
</dbReference>
<dbReference type="OrthoDB" id="2168052at2"/>
<dbReference type="Proteomes" id="UP000199481">
    <property type="component" value="Unassembled WGS sequence"/>
</dbReference>
<proteinExistence type="predicted"/>
<gene>
    <name evidence="1" type="ORF">SAMN04487752_0383</name>
</gene>
<reference evidence="2" key="1">
    <citation type="submission" date="2016-10" db="EMBL/GenBank/DDBJ databases">
        <authorList>
            <person name="Varghese N."/>
            <person name="Submissions S."/>
        </authorList>
    </citation>
    <scope>NUCLEOTIDE SEQUENCE [LARGE SCALE GENOMIC DNA]</scope>
    <source>
        <strain evidence="2">MPL-11</strain>
    </source>
</reference>
<protein>
    <submittedName>
        <fullName evidence="1">Uncharacterized protein</fullName>
    </submittedName>
</protein>
<organism evidence="1 2">
    <name type="scientific">Carnobacterium viridans</name>
    <dbReference type="NCBI Taxonomy" id="174587"/>
    <lineage>
        <taxon>Bacteria</taxon>
        <taxon>Bacillati</taxon>
        <taxon>Bacillota</taxon>
        <taxon>Bacilli</taxon>
        <taxon>Lactobacillales</taxon>
        <taxon>Carnobacteriaceae</taxon>
        <taxon>Carnobacterium</taxon>
    </lineage>
</organism>
<dbReference type="RefSeq" id="WP_089974715.1">
    <property type="nucleotide sequence ID" value="NZ_CP084916.1"/>
</dbReference>
<name>A0A1H0XQ74_9LACT</name>